<accession>Q6KCC9</accession>
<keyword evidence="3 9" id="KW-1134">Transmembrane beta strand</keyword>
<evidence type="ECO:0000256" key="7">
    <source>
        <dbReference type="ARBA" id="ARBA00023139"/>
    </source>
</evidence>
<dbReference type="InterPro" id="IPR010131">
    <property type="entry name" value="MdtP/NodT-like"/>
</dbReference>
<keyword evidence="6 9" id="KW-0472">Membrane</keyword>
<dbReference type="Gene3D" id="2.20.200.10">
    <property type="entry name" value="Outer membrane efflux proteins (OEP)"/>
    <property type="match status" value="1"/>
</dbReference>
<name>Q6KCC9_BURCE</name>
<reference evidence="10" key="1">
    <citation type="submission" date="2004-02" db="EMBL/GenBank/DDBJ databases">
        <title>A multidrug efflux pump from Burkholderia cepacia type strain, ATCC 25416.</title>
        <authorList>
            <person name="Aguilar C.A."/>
            <person name="Venturi V."/>
        </authorList>
    </citation>
    <scope>NUCLEOTIDE SEQUENCE</scope>
    <source>
        <strain evidence="10">Type strain: ATCC 25416</strain>
    </source>
</reference>
<protein>
    <submittedName>
        <fullName evidence="10">Putative outer membrane protein</fullName>
    </submittedName>
</protein>
<keyword evidence="4 9" id="KW-0812">Transmembrane</keyword>
<keyword evidence="7 9" id="KW-0564">Palmitate</keyword>
<comment type="similarity">
    <text evidence="2 9">Belongs to the outer membrane factor (OMF) (TC 1.B.17) family.</text>
</comment>
<dbReference type="InterPro" id="IPR003423">
    <property type="entry name" value="OMP_efflux"/>
</dbReference>
<dbReference type="PANTHER" id="PTHR30203:SF20">
    <property type="entry name" value="MULTIDRUG RESISTANCE OUTER MEMBRANE PROTEIN MDTP-RELATED"/>
    <property type="match status" value="1"/>
</dbReference>
<dbReference type="AlphaFoldDB" id="Q6KCC9"/>
<dbReference type="Gene3D" id="1.20.1600.10">
    <property type="entry name" value="Outer membrane efflux proteins (OEP)"/>
    <property type="match status" value="1"/>
</dbReference>
<evidence type="ECO:0000256" key="1">
    <source>
        <dbReference type="ARBA" id="ARBA00004370"/>
    </source>
</evidence>
<proteinExistence type="inferred from homology"/>
<dbReference type="NCBIfam" id="TIGR01845">
    <property type="entry name" value="outer_NodT"/>
    <property type="match status" value="1"/>
</dbReference>
<dbReference type="PANTHER" id="PTHR30203">
    <property type="entry name" value="OUTER MEMBRANE CATION EFFLUX PROTEIN"/>
    <property type="match status" value="1"/>
</dbReference>
<dbReference type="GO" id="GO:0015562">
    <property type="term" value="F:efflux transmembrane transporter activity"/>
    <property type="evidence" value="ECO:0007669"/>
    <property type="project" value="InterPro"/>
</dbReference>
<evidence type="ECO:0000256" key="2">
    <source>
        <dbReference type="ARBA" id="ARBA00007613"/>
    </source>
</evidence>
<evidence type="ECO:0000256" key="4">
    <source>
        <dbReference type="ARBA" id="ARBA00022692"/>
    </source>
</evidence>
<dbReference type="SUPFAM" id="SSF56954">
    <property type="entry name" value="Outer membrane efflux proteins (OEP)"/>
    <property type="match status" value="1"/>
</dbReference>
<evidence type="ECO:0000256" key="9">
    <source>
        <dbReference type="RuleBase" id="RU362097"/>
    </source>
</evidence>
<organism evidence="10">
    <name type="scientific">Burkholderia cepacia</name>
    <name type="common">Pseudomonas cepacia</name>
    <dbReference type="NCBI Taxonomy" id="292"/>
    <lineage>
        <taxon>Bacteria</taxon>
        <taxon>Pseudomonadati</taxon>
        <taxon>Pseudomonadota</taxon>
        <taxon>Betaproteobacteria</taxon>
        <taxon>Burkholderiales</taxon>
        <taxon>Burkholderiaceae</taxon>
        <taxon>Burkholderia</taxon>
        <taxon>Burkholderia cepacia complex</taxon>
    </lineage>
</organism>
<gene>
    <name evidence="10" type="primary">bomA</name>
</gene>
<keyword evidence="5" id="KW-0732">Signal</keyword>
<dbReference type="Pfam" id="PF02321">
    <property type="entry name" value="OEP"/>
    <property type="match status" value="2"/>
</dbReference>
<dbReference type="GO" id="GO:0005886">
    <property type="term" value="C:plasma membrane"/>
    <property type="evidence" value="ECO:0007669"/>
    <property type="project" value="UniProtKB-SubCell"/>
</dbReference>
<dbReference type="EMBL" id="AJ627907">
    <property type="protein sequence ID" value="CAF31357.1"/>
    <property type="molecule type" value="Genomic_DNA"/>
</dbReference>
<comment type="subcellular location">
    <subcellularLocation>
        <location evidence="9">Cell membrane</location>
        <topology evidence="9">Lipid-anchor</topology>
    </subcellularLocation>
    <subcellularLocation>
        <location evidence="1">Membrane</location>
    </subcellularLocation>
</comment>
<sequence length="536" mass="56561">MGMAGIHYFLSKRHYQLCPGASNNACRVQTDTKQRNAMHAALAPWTRDAGALRVMSRIAAAAALVVLGACASRDGLAPAGTLRGADTLAASRSLAHVPAADWPAADWWRALNDAQLSALIDEALAGNPDLATADARAREAQALVIEARAARLPHLDGRASAKAERLSGTQFSSGEGGGFFSHTREVNLGLSWDLDLWGGRRAAWEAALGEARAAQIDAQAARVLLSVNVARAYVNLAYAFDQQDVARAEYARADEALTLTRQRVTKGIDNVAQQRQAESEVAAATREQARTAQAIDSARIALAILLGAGPDRGLALVRPAPLPTAALAVPADLPAALLGRRADLVAARWRVEAASHNVAAARADFLPNVSLTALIGLATRGGASLFQAASRTYNASPAVSLPIFDGGERRGVLRRRDAQYDLAVAGYNKTLIGAIGEVADDLHRLDSLAVQTDAQQRAFDSATDAWRLADARYRAGVGSYLDALVVRQQLLVASREVAALRAQRADQSLQLVAALGGGFRAEPDDVALAATPSQRP</sequence>
<evidence type="ECO:0000256" key="6">
    <source>
        <dbReference type="ARBA" id="ARBA00023136"/>
    </source>
</evidence>
<keyword evidence="8 9" id="KW-0449">Lipoprotein</keyword>
<evidence type="ECO:0000256" key="5">
    <source>
        <dbReference type="ARBA" id="ARBA00022729"/>
    </source>
</evidence>
<evidence type="ECO:0000256" key="8">
    <source>
        <dbReference type="ARBA" id="ARBA00023288"/>
    </source>
</evidence>
<evidence type="ECO:0000313" key="10">
    <source>
        <dbReference type="EMBL" id="CAF31357.1"/>
    </source>
</evidence>
<evidence type="ECO:0000256" key="3">
    <source>
        <dbReference type="ARBA" id="ARBA00022452"/>
    </source>
</evidence>